<dbReference type="InterPro" id="IPR005490">
    <property type="entry name" value="LD_TPept_cat_dom"/>
</dbReference>
<comment type="similarity">
    <text evidence="2">Belongs to the YkuD family.</text>
</comment>
<evidence type="ECO:0000256" key="4">
    <source>
        <dbReference type="ARBA" id="ARBA00022801"/>
    </source>
</evidence>
<feature type="active site" description="Nucleophile" evidence="8">
    <location>
        <position position="304"/>
    </location>
</feature>
<dbReference type="CDD" id="cd16913">
    <property type="entry name" value="YkuD_like"/>
    <property type="match status" value="1"/>
</dbReference>
<keyword evidence="5 8" id="KW-0133">Cell shape</keyword>
<evidence type="ECO:0000259" key="9">
    <source>
        <dbReference type="PROSITE" id="PS52029"/>
    </source>
</evidence>
<dbReference type="InterPro" id="IPR038063">
    <property type="entry name" value="Transpep_catalytic_dom"/>
</dbReference>
<protein>
    <submittedName>
        <fullName evidence="10">Putative peptidoglycan binding domain-containing protein</fullName>
    </submittedName>
</protein>
<dbReference type="Proteomes" id="UP000184114">
    <property type="component" value="Unassembled WGS sequence"/>
</dbReference>
<evidence type="ECO:0000313" key="10">
    <source>
        <dbReference type="EMBL" id="SHE55162.1"/>
    </source>
</evidence>
<feature type="domain" description="L,D-TPase catalytic" evidence="9">
    <location>
        <begin position="202"/>
        <end position="328"/>
    </location>
</feature>
<dbReference type="EMBL" id="FQTY01000003">
    <property type="protein sequence ID" value="SHE55162.1"/>
    <property type="molecule type" value="Genomic_DNA"/>
</dbReference>
<evidence type="ECO:0000313" key="11">
    <source>
        <dbReference type="Proteomes" id="UP000184114"/>
    </source>
</evidence>
<dbReference type="Pfam" id="PF03734">
    <property type="entry name" value="YkuD"/>
    <property type="match status" value="1"/>
</dbReference>
<accession>A0A1M4UEH7</accession>
<dbReference type="SUPFAM" id="SSF47090">
    <property type="entry name" value="PGBD-like"/>
    <property type="match status" value="1"/>
</dbReference>
<dbReference type="InterPro" id="IPR036366">
    <property type="entry name" value="PGBDSf"/>
</dbReference>
<feature type="active site" description="Proton donor/acceptor" evidence="8">
    <location>
        <position position="288"/>
    </location>
</feature>
<dbReference type="Gene3D" id="1.10.101.10">
    <property type="entry name" value="PGBD-like superfamily/PGBD"/>
    <property type="match status" value="1"/>
</dbReference>
<dbReference type="GO" id="GO:0005576">
    <property type="term" value="C:extracellular region"/>
    <property type="evidence" value="ECO:0007669"/>
    <property type="project" value="TreeGrafter"/>
</dbReference>
<dbReference type="GO" id="GO:0071555">
    <property type="term" value="P:cell wall organization"/>
    <property type="evidence" value="ECO:0007669"/>
    <property type="project" value="UniProtKB-UniRule"/>
</dbReference>
<dbReference type="SUPFAM" id="SSF141523">
    <property type="entry name" value="L,D-transpeptidase catalytic domain-like"/>
    <property type="match status" value="1"/>
</dbReference>
<evidence type="ECO:0000256" key="6">
    <source>
        <dbReference type="ARBA" id="ARBA00022984"/>
    </source>
</evidence>
<dbReference type="PROSITE" id="PS52029">
    <property type="entry name" value="LD_TPASE"/>
    <property type="match status" value="1"/>
</dbReference>
<evidence type="ECO:0000256" key="7">
    <source>
        <dbReference type="ARBA" id="ARBA00023316"/>
    </source>
</evidence>
<dbReference type="Gene3D" id="2.40.440.10">
    <property type="entry name" value="L,D-transpeptidase catalytic domain-like"/>
    <property type="match status" value="1"/>
</dbReference>
<organism evidence="10 11">
    <name type="scientific">Tissierella praeacuta DSM 18095</name>
    <dbReference type="NCBI Taxonomy" id="1123404"/>
    <lineage>
        <taxon>Bacteria</taxon>
        <taxon>Bacillati</taxon>
        <taxon>Bacillota</taxon>
        <taxon>Tissierellia</taxon>
        <taxon>Tissierellales</taxon>
        <taxon>Tissierellaceae</taxon>
        <taxon>Tissierella</taxon>
    </lineage>
</organism>
<dbReference type="PANTHER" id="PTHR30582:SF4">
    <property type="entry name" value="L,D-TRANSPEPTIDASE YQJB-RELATED"/>
    <property type="match status" value="1"/>
</dbReference>
<dbReference type="GeneID" id="90996135"/>
<dbReference type="InterPro" id="IPR050979">
    <property type="entry name" value="LD-transpeptidase"/>
</dbReference>
<dbReference type="InterPro" id="IPR036365">
    <property type="entry name" value="PGBD-like_sf"/>
</dbReference>
<dbReference type="Pfam" id="PF01471">
    <property type="entry name" value="PG_binding_1"/>
    <property type="match status" value="1"/>
</dbReference>
<dbReference type="STRING" id="1123404.SAMN02745784_01042"/>
<keyword evidence="7 8" id="KW-0961">Cell wall biogenesis/degradation</keyword>
<dbReference type="AlphaFoldDB" id="A0A1M4UEH7"/>
<evidence type="ECO:0000256" key="2">
    <source>
        <dbReference type="ARBA" id="ARBA00005992"/>
    </source>
</evidence>
<keyword evidence="6 8" id="KW-0573">Peptidoglycan synthesis</keyword>
<evidence type="ECO:0000256" key="3">
    <source>
        <dbReference type="ARBA" id="ARBA00022679"/>
    </source>
</evidence>
<dbReference type="UniPathway" id="UPA00219"/>
<evidence type="ECO:0000256" key="8">
    <source>
        <dbReference type="PROSITE-ProRule" id="PRU01373"/>
    </source>
</evidence>
<dbReference type="InterPro" id="IPR002477">
    <property type="entry name" value="Peptidoglycan-bd-like"/>
</dbReference>
<evidence type="ECO:0000256" key="5">
    <source>
        <dbReference type="ARBA" id="ARBA00022960"/>
    </source>
</evidence>
<dbReference type="FunFam" id="2.40.440.10:FF:000003">
    <property type="entry name" value="L,D-transpeptidase YciB"/>
    <property type="match status" value="1"/>
</dbReference>
<sequence>MGLNSYILMFMILPPIMLGDPVNGDMNNGEINIIESIVFQDESEEKADSIQGLIEGLKEGSKDEVIIKKQEEVEEDIQEERQEEIDKEIKEILPEEVQEEQKAEIIKFDINGLMLREGISSDEVLKLKSFLKKKGYTDIVDGYYFDNKTKNIVARYQKENGLQSDGIVGKNTYQKINEDMELNKISISEIEVEFTSEISIGDFIIINKSSNTLYHIREKKIVKKYPVATGKLPEYTPEGKFTIVTKYVNPAWGGAGKHKPIKGGEPNNPLGKRWMGLSIRGGGSYGIHGNSNKNSIGKYISLGCVRMYNEDVEALYNLIDKGTPVWIGNETKLREYGAIFKINY</sequence>
<evidence type="ECO:0000256" key="1">
    <source>
        <dbReference type="ARBA" id="ARBA00004752"/>
    </source>
</evidence>
<dbReference type="RefSeq" id="WP_084725186.1">
    <property type="nucleotide sequence ID" value="NZ_FQTY01000003.1"/>
</dbReference>
<dbReference type="GO" id="GO:0008360">
    <property type="term" value="P:regulation of cell shape"/>
    <property type="evidence" value="ECO:0007669"/>
    <property type="project" value="UniProtKB-UniRule"/>
</dbReference>
<keyword evidence="4" id="KW-0378">Hydrolase</keyword>
<dbReference type="GO" id="GO:0071972">
    <property type="term" value="F:peptidoglycan L,D-transpeptidase activity"/>
    <property type="evidence" value="ECO:0007669"/>
    <property type="project" value="TreeGrafter"/>
</dbReference>
<reference evidence="11" key="1">
    <citation type="submission" date="2016-11" db="EMBL/GenBank/DDBJ databases">
        <authorList>
            <person name="Varghese N."/>
            <person name="Submissions S."/>
        </authorList>
    </citation>
    <scope>NUCLEOTIDE SEQUENCE [LARGE SCALE GENOMIC DNA]</scope>
    <source>
        <strain evidence="11">DSM 18095</strain>
    </source>
</reference>
<name>A0A1M4UEH7_9FIRM</name>
<keyword evidence="11" id="KW-1185">Reference proteome</keyword>
<gene>
    <name evidence="10" type="ORF">SAMN02745784_01042</name>
</gene>
<proteinExistence type="inferred from homology"/>
<dbReference type="GO" id="GO:0016740">
    <property type="term" value="F:transferase activity"/>
    <property type="evidence" value="ECO:0007669"/>
    <property type="project" value="UniProtKB-KW"/>
</dbReference>
<dbReference type="PANTHER" id="PTHR30582">
    <property type="entry name" value="L,D-TRANSPEPTIDASE"/>
    <property type="match status" value="1"/>
</dbReference>
<comment type="pathway">
    <text evidence="1 8">Cell wall biogenesis; peptidoglycan biosynthesis.</text>
</comment>
<keyword evidence="3" id="KW-0808">Transferase</keyword>
<dbReference type="GO" id="GO:0018104">
    <property type="term" value="P:peptidoglycan-protein cross-linking"/>
    <property type="evidence" value="ECO:0007669"/>
    <property type="project" value="TreeGrafter"/>
</dbReference>